<feature type="region of interest" description="Disordered" evidence="1">
    <location>
        <begin position="159"/>
        <end position="207"/>
    </location>
</feature>
<dbReference type="OrthoDB" id="3602820at2"/>
<dbReference type="SUPFAM" id="SSF140459">
    <property type="entry name" value="PE/PPE dimer-like"/>
    <property type="match status" value="1"/>
</dbReference>
<feature type="compositionally biased region" description="Gly residues" evidence="1">
    <location>
        <begin position="223"/>
        <end position="233"/>
    </location>
</feature>
<comment type="caution">
    <text evidence="2">The sequence shown here is derived from an EMBL/GenBank/DDBJ whole genome shotgun (WGS) entry which is preliminary data.</text>
</comment>
<dbReference type="EMBL" id="JRZE01000001">
    <property type="protein sequence ID" value="KHF46040.1"/>
    <property type="molecule type" value="Genomic_DNA"/>
</dbReference>
<feature type="compositionally biased region" description="Polar residues" evidence="1">
    <location>
        <begin position="175"/>
        <end position="187"/>
    </location>
</feature>
<feature type="compositionally biased region" description="Low complexity" evidence="1">
    <location>
        <begin position="315"/>
        <end position="335"/>
    </location>
</feature>
<evidence type="ECO:0000256" key="1">
    <source>
        <dbReference type="SAM" id="MobiDB-lite"/>
    </source>
</evidence>
<dbReference type="AlphaFoldDB" id="A0A837DF41"/>
<feature type="region of interest" description="Disordered" evidence="1">
    <location>
        <begin position="223"/>
        <end position="335"/>
    </location>
</feature>
<feature type="compositionally biased region" description="Low complexity" evidence="1">
    <location>
        <begin position="194"/>
        <end position="207"/>
    </location>
</feature>
<accession>A0A837DF41</accession>
<evidence type="ECO:0000313" key="2">
    <source>
        <dbReference type="EMBL" id="KHF46040.1"/>
    </source>
</evidence>
<reference evidence="2 3" key="1">
    <citation type="submission" date="2014-10" db="EMBL/GenBank/DDBJ databases">
        <title>Genome sequence of Micropolyspora internatus JCM3315.</title>
        <authorList>
            <person name="Shin S.-K."/>
            <person name="Yi H."/>
        </authorList>
    </citation>
    <scope>NUCLEOTIDE SEQUENCE [LARGE SCALE GENOMIC DNA]</scope>
    <source>
        <strain evidence="2 3">JCM 3315</strain>
    </source>
</reference>
<organism evidence="2 3">
    <name type="scientific">Saccharomonospora viridis</name>
    <dbReference type="NCBI Taxonomy" id="1852"/>
    <lineage>
        <taxon>Bacteria</taxon>
        <taxon>Bacillati</taxon>
        <taxon>Actinomycetota</taxon>
        <taxon>Actinomycetes</taxon>
        <taxon>Pseudonocardiales</taxon>
        <taxon>Pseudonocardiaceae</taxon>
        <taxon>Saccharomonospora</taxon>
    </lineage>
</organism>
<evidence type="ECO:0000313" key="3">
    <source>
        <dbReference type="Proteomes" id="UP000030848"/>
    </source>
</evidence>
<feature type="compositionally biased region" description="Low complexity" evidence="1">
    <location>
        <begin position="234"/>
        <end position="264"/>
    </location>
</feature>
<evidence type="ECO:0008006" key="4">
    <source>
        <dbReference type="Google" id="ProtNLM"/>
    </source>
</evidence>
<proteinExistence type="predicted"/>
<feature type="region of interest" description="Disordered" evidence="1">
    <location>
        <begin position="366"/>
        <end position="413"/>
    </location>
</feature>
<dbReference type="Proteomes" id="UP000030848">
    <property type="component" value="Unassembled WGS sequence"/>
</dbReference>
<gene>
    <name evidence="2" type="ORF">MINT15_03410</name>
</gene>
<protein>
    <recommendedName>
        <fullName evidence="4">PPE family protein</fullName>
    </recommendedName>
</protein>
<sequence>MYGLTGSLIYANFKNGAGTSGLESFAEVLVQLRRSYEDRAMAIKKIQERMESGWTGDAGMAAVSGAGPLVPALQESALNMDRTFMSVTNQAQAWNQTANSVEPVPPVPEKPSWWDNAITLGGASDNYEKSLAEHNRAAQHNVDVMKRYEAMTSANQDFPRSYTTLSPSGVPIKIETTSPSAVSTDVSATPEVRGAASGAPAGAGAATGAAPVVGAAPYPGRPGAGPIPGGGGAPVQPNVPSGSGGTATPTPGYAGAAPVGVAPGQGQDTNRRNTNKPGAARTGTNTGRAGSRLYGGGRGATPIAGGQGGQGGAGARIAAGDAPRGGNLGAAPRATGTGPIGGAAAALSDAGRGAVGGAAARGAGMAPMGAPGAGRGQGDEDKEHQRASYLQENDPDEAFIGDLGKTAPPVIGQ</sequence>
<feature type="compositionally biased region" description="Gly residues" evidence="1">
    <location>
        <begin position="293"/>
        <end position="314"/>
    </location>
</feature>
<dbReference type="RefSeq" id="WP_037307730.1">
    <property type="nucleotide sequence ID" value="NZ_FOWS01000003.1"/>
</dbReference>
<dbReference type="Gene3D" id="1.20.1260.20">
    <property type="entry name" value="PPE superfamily"/>
    <property type="match status" value="1"/>
</dbReference>
<dbReference type="InterPro" id="IPR038332">
    <property type="entry name" value="PPE_sf"/>
</dbReference>
<feature type="compositionally biased region" description="Basic and acidic residues" evidence="1">
    <location>
        <begin position="377"/>
        <end position="386"/>
    </location>
</feature>
<name>A0A837DF41_9PSEU</name>